<dbReference type="EMBL" id="JNBS01003734">
    <property type="protein sequence ID" value="OQR85497.1"/>
    <property type="molecule type" value="Genomic_DNA"/>
</dbReference>
<proteinExistence type="predicted"/>
<dbReference type="AlphaFoldDB" id="A0A1V9YIJ9"/>
<comment type="caution">
    <text evidence="2">The sequence shown here is derived from an EMBL/GenBank/DDBJ whole genome shotgun (WGS) entry which is preliminary data.</text>
</comment>
<evidence type="ECO:0000313" key="3">
    <source>
        <dbReference type="Proteomes" id="UP000243217"/>
    </source>
</evidence>
<accession>A0A1V9YIJ9</accession>
<dbReference type="OrthoDB" id="66301at2759"/>
<organism evidence="2 3">
    <name type="scientific">Thraustotheca clavata</name>
    <dbReference type="NCBI Taxonomy" id="74557"/>
    <lineage>
        <taxon>Eukaryota</taxon>
        <taxon>Sar</taxon>
        <taxon>Stramenopiles</taxon>
        <taxon>Oomycota</taxon>
        <taxon>Saprolegniomycetes</taxon>
        <taxon>Saprolegniales</taxon>
        <taxon>Achlyaceae</taxon>
        <taxon>Thraustotheca</taxon>
    </lineage>
</organism>
<feature type="compositionally biased region" description="Low complexity" evidence="1">
    <location>
        <begin position="124"/>
        <end position="140"/>
    </location>
</feature>
<keyword evidence="3" id="KW-1185">Reference proteome</keyword>
<reference evidence="2 3" key="1">
    <citation type="journal article" date="2014" name="Genome Biol. Evol.">
        <title>The secreted proteins of Achlya hypogyna and Thraustotheca clavata identify the ancestral oomycete secretome and reveal gene acquisitions by horizontal gene transfer.</title>
        <authorList>
            <person name="Misner I."/>
            <person name="Blouin N."/>
            <person name="Leonard G."/>
            <person name="Richards T.A."/>
            <person name="Lane C.E."/>
        </authorList>
    </citation>
    <scope>NUCLEOTIDE SEQUENCE [LARGE SCALE GENOMIC DNA]</scope>
    <source>
        <strain evidence="2 3">ATCC 34112</strain>
    </source>
</reference>
<evidence type="ECO:0000256" key="1">
    <source>
        <dbReference type="SAM" id="MobiDB-lite"/>
    </source>
</evidence>
<feature type="region of interest" description="Disordered" evidence="1">
    <location>
        <begin position="69"/>
        <end position="142"/>
    </location>
</feature>
<evidence type="ECO:0000313" key="2">
    <source>
        <dbReference type="EMBL" id="OQR85497.1"/>
    </source>
</evidence>
<name>A0A1V9YIJ9_9STRA</name>
<dbReference type="Proteomes" id="UP000243217">
    <property type="component" value="Unassembled WGS sequence"/>
</dbReference>
<protein>
    <submittedName>
        <fullName evidence="2">Uncharacterized protein</fullName>
    </submittedName>
</protein>
<gene>
    <name evidence="2" type="ORF">THRCLA_10688</name>
</gene>
<sequence>MLHPPTSSRKMDTLLEVLSSNDIISQKKATLHPIEQPPSPLDARASYFDSVRTSDLLTCARQIPLLEDGIVASPKSKPRGTPSGRNTTPYISEEQELPTDALPLSRLTDQRKPLRMTPLDNLMSPYSIGSSDSSDSAMSDNGDEAVMSRSFSWNKYALS</sequence>